<dbReference type="EMBL" id="JBBKYA010000003">
    <property type="protein sequence ID" value="MFD3275923.1"/>
    <property type="molecule type" value="Genomic_DNA"/>
</dbReference>
<proteinExistence type="predicted"/>
<sequence>MLQRFAFNWKAQTAHGLHSPFVFDLYTQVIDPVYQQNPSDIQEAMIHGIGKHLKLAAGKIQVIDFKKLIDSDLPSIEELMLEKDHLLFCLNIRDSDESLQKWSYIAAMPQAIHSIELYEMGIISLNPIAPKQHFFLKKA</sequence>
<name>A0ABW6CY99_9BACT</name>
<dbReference type="RefSeq" id="WP_377976274.1">
    <property type="nucleotide sequence ID" value="NZ_JBBKYA010000003.1"/>
</dbReference>
<dbReference type="Proteomes" id="UP001598114">
    <property type="component" value="Unassembled WGS sequence"/>
</dbReference>
<gene>
    <name evidence="1" type="ORF">SKC38_06770</name>
</gene>
<evidence type="ECO:0000313" key="1">
    <source>
        <dbReference type="EMBL" id="MFD3275923.1"/>
    </source>
</evidence>
<keyword evidence="2" id="KW-1185">Reference proteome</keyword>
<evidence type="ECO:0000313" key="2">
    <source>
        <dbReference type="Proteomes" id="UP001598114"/>
    </source>
</evidence>
<organism evidence="1 2">
    <name type="scientific">Aquirufa echingensis</name>
    <dbReference type="NCBI Taxonomy" id="3096516"/>
    <lineage>
        <taxon>Bacteria</taxon>
        <taxon>Pseudomonadati</taxon>
        <taxon>Bacteroidota</taxon>
        <taxon>Cytophagia</taxon>
        <taxon>Cytophagales</taxon>
        <taxon>Flectobacillaceae</taxon>
        <taxon>Aquirufa</taxon>
    </lineage>
</organism>
<comment type="caution">
    <text evidence="1">The sequence shown here is derived from an EMBL/GenBank/DDBJ whole genome shotgun (WGS) entry which is preliminary data.</text>
</comment>
<accession>A0ABW6CY99</accession>
<protein>
    <submittedName>
        <fullName evidence="1">Uncharacterized protein</fullName>
    </submittedName>
</protein>
<reference evidence="1 2" key="1">
    <citation type="submission" date="2024-03" db="EMBL/GenBank/DDBJ databases">
        <title>Aquirufa genome sequencing.</title>
        <authorList>
            <person name="Pitt A."/>
            <person name="Hahn M.W."/>
        </authorList>
    </citation>
    <scope>NUCLEOTIDE SEQUENCE [LARGE SCALE GENOMIC DNA]</scope>
    <source>
        <strain evidence="1 2">PLAD-142S6K</strain>
    </source>
</reference>